<dbReference type="InterPro" id="IPR000524">
    <property type="entry name" value="Tscrpt_reg_HTH_GntR"/>
</dbReference>
<dbReference type="SUPFAM" id="SSF64288">
    <property type="entry name" value="Chorismate lyase-like"/>
    <property type="match status" value="1"/>
</dbReference>
<accession>A0A4R0H6S8</accession>
<dbReference type="PRINTS" id="PR00035">
    <property type="entry name" value="HTHGNTR"/>
</dbReference>
<dbReference type="PANTHER" id="PTHR44846">
    <property type="entry name" value="MANNOSYL-D-GLYCERATE TRANSPORT/METABOLISM SYSTEM REPRESSOR MNGR-RELATED"/>
    <property type="match status" value="1"/>
</dbReference>
<proteinExistence type="predicted"/>
<evidence type="ECO:0000256" key="1">
    <source>
        <dbReference type="ARBA" id="ARBA00023015"/>
    </source>
</evidence>
<dbReference type="AlphaFoldDB" id="A0A4R0H6S8"/>
<dbReference type="InterPro" id="IPR036390">
    <property type="entry name" value="WH_DNA-bd_sf"/>
</dbReference>
<dbReference type="Gene3D" id="3.40.1410.10">
    <property type="entry name" value="Chorismate lyase-like"/>
    <property type="match status" value="1"/>
</dbReference>
<comment type="caution">
    <text evidence="5">The sequence shown here is derived from an EMBL/GenBank/DDBJ whole genome shotgun (WGS) entry which is preliminary data.</text>
</comment>
<dbReference type="OrthoDB" id="3194402at2"/>
<dbReference type="SUPFAM" id="SSF46785">
    <property type="entry name" value="Winged helix' DNA-binding domain"/>
    <property type="match status" value="1"/>
</dbReference>
<organism evidence="5 6">
    <name type="scientific">Kribbella soli</name>
    <dbReference type="NCBI Taxonomy" id="1124743"/>
    <lineage>
        <taxon>Bacteria</taxon>
        <taxon>Bacillati</taxon>
        <taxon>Actinomycetota</taxon>
        <taxon>Actinomycetes</taxon>
        <taxon>Propionibacteriales</taxon>
        <taxon>Kribbellaceae</taxon>
        <taxon>Kribbella</taxon>
    </lineage>
</organism>
<dbReference type="Pfam" id="PF00392">
    <property type="entry name" value="GntR"/>
    <property type="match status" value="1"/>
</dbReference>
<gene>
    <name evidence="5" type="ORF">E0H45_34595</name>
</gene>
<dbReference type="CDD" id="cd07377">
    <property type="entry name" value="WHTH_GntR"/>
    <property type="match status" value="1"/>
</dbReference>
<protein>
    <submittedName>
        <fullName evidence="5">GntR family transcriptional regulator</fullName>
    </submittedName>
</protein>
<dbReference type="InterPro" id="IPR028978">
    <property type="entry name" value="Chorismate_lyase_/UTRA_dom_sf"/>
</dbReference>
<evidence type="ECO:0000259" key="4">
    <source>
        <dbReference type="PROSITE" id="PS50949"/>
    </source>
</evidence>
<dbReference type="InterPro" id="IPR050679">
    <property type="entry name" value="Bact_HTH_transcr_reg"/>
</dbReference>
<feature type="domain" description="HTH gntR-type" evidence="4">
    <location>
        <begin position="23"/>
        <end position="89"/>
    </location>
</feature>
<keyword evidence="1" id="KW-0805">Transcription regulation</keyword>
<dbReference type="GO" id="GO:0003677">
    <property type="term" value="F:DNA binding"/>
    <property type="evidence" value="ECO:0007669"/>
    <property type="project" value="UniProtKB-KW"/>
</dbReference>
<evidence type="ECO:0000313" key="6">
    <source>
        <dbReference type="Proteomes" id="UP000292346"/>
    </source>
</evidence>
<reference evidence="5 6" key="1">
    <citation type="submission" date="2019-02" db="EMBL/GenBank/DDBJ databases">
        <title>Kribbella capetownensis sp. nov. and Kribbella speibonae sp. nov., isolated from soil.</title>
        <authorList>
            <person name="Curtis S.M."/>
            <person name="Norton I."/>
            <person name="Everest G.J."/>
            <person name="Meyers P.R."/>
        </authorList>
    </citation>
    <scope>NUCLEOTIDE SEQUENCE [LARGE SCALE GENOMIC DNA]</scope>
    <source>
        <strain evidence="5 6">KCTC 29219</strain>
    </source>
</reference>
<dbReference type="InterPro" id="IPR036388">
    <property type="entry name" value="WH-like_DNA-bd_sf"/>
</dbReference>
<dbReference type="PROSITE" id="PS50949">
    <property type="entry name" value="HTH_GNTR"/>
    <property type="match status" value="1"/>
</dbReference>
<evidence type="ECO:0000256" key="3">
    <source>
        <dbReference type="ARBA" id="ARBA00023163"/>
    </source>
</evidence>
<keyword evidence="3" id="KW-0804">Transcription</keyword>
<keyword evidence="2" id="KW-0238">DNA-binding</keyword>
<dbReference type="SMART" id="SM00866">
    <property type="entry name" value="UTRA"/>
    <property type="match status" value="1"/>
</dbReference>
<dbReference type="Gene3D" id="1.10.10.10">
    <property type="entry name" value="Winged helix-like DNA-binding domain superfamily/Winged helix DNA-binding domain"/>
    <property type="match status" value="1"/>
</dbReference>
<dbReference type="SMART" id="SM00345">
    <property type="entry name" value="HTH_GNTR"/>
    <property type="match status" value="1"/>
</dbReference>
<dbReference type="Proteomes" id="UP000292346">
    <property type="component" value="Unassembled WGS sequence"/>
</dbReference>
<name>A0A4R0H6S8_9ACTN</name>
<dbReference type="Pfam" id="PF07702">
    <property type="entry name" value="UTRA"/>
    <property type="match status" value="1"/>
</dbReference>
<evidence type="ECO:0000256" key="2">
    <source>
        <dbReference type="ARBA" id="ARBA00023125"/>
    </source>
</evidence>
<dbReference type="EMBL" id="SJJZ01000004">
    <property type="protein sequence ID" value="TCC04212.1"/>
    <property type="molecule type" value="Genomic_DNA"/>
</dbReference>
<sequence>MTGHLATGRNRVNVRRLDRAGGDPLWKQLQEDLVRRLRSGEFDDAFPGELALVEEYGVSRHTVRQALGQLRTDGLIVAERGRQPRVATAPEIRQPMGALYSLFSSVEESGLPQHSVVRALDLRADGVVAARLDLEGSIPLLYLERLRYAGDEPLALDRVWLPAALAEPLLAADFTHTSLYNELAERTGINLDHGREDIRAMNPSPAERALLHCPPDAAVFSIIRQGTAQNRPVEWRHTIVRGDRFALSAEFSANTGYRLTPATTALAQAW</sequence>
<dbReference type="GO" id="GO:0003700">
    <property type="term" value="F:DNA-binding transcription factor activity"/>
    <property type="evidence" value="ECO:0007669"/>
    <property type="project" value="InterPro"/>
</dbReference>
<evidence type="ECO:0000313" key="5">
    <source>
        <dbReference type="EMBL" id="TCC04212.1"/>
    </source>
</evidence>
<dbReference type="PANTHER" id="PTHR44846:SF1">
    <property type="entry name" value="MANNOSYL-D-GLYCERATE TRANSPORT_METABOLISM SYSTEM REPRESSOR MNGR-RELATED"/>
    <property type="match status" value="1"/>
</dbReference>
<dbReference type="InterPro" id="IPR011663">
    <property type="entry name" value="UTRA"/>
</dbReference>
<keyword evidence="6" id="KW-1185">Reference proteome</keyword>
<dbReference type="GO" id="GO:0045892">
    <property type="term" value="P:negative regulation of DNA-templated transcription"/>
    <property type="evidence" value="ECO:0007669"/>
    <property type="project" value="TreeGrafter"/>
</dbReference>